<protein>
    <submittedName>
        <fullName evidence="2">Uncharacterized protein</fullName>
    </submittedName>
</protein>
<evidence type="ECO:0000313" key="2">
    <source>
        <dbReference type="EMBL" id="SDF58648.1"/>
    </source>
</evidence>
<evidence type="ECO:0000313" key="3">
    <source>
        <dbReference type="Proteomes" id="UP000199415"/>
    </source>
</evidence>
<accession>A0A1G7MA49</accession>
<keyword evidence="3" id="KW-1185">Reference proteome</keyword>
<gene>
    <name evidence="2" type="ORF">SAMN05216241_101537</name>
</gene>
<sequence length="150" mass="16363">MDSLPRHRSRSRHALALGLAFTLPFGPALADTPWPETSKTDPAFSHPALAETFAARPWVDDSLCRLRFESMDGSYAGCQGIWDAPSSNTSVSYSFGRNGSLYLEVSARDGIHQAEVPEMTPARPRKTPPTPTVDIECFPTGYGSVRCVGY</sequence>
<organism evidence="2 3">
    <name type="scientific">Limimonas halophila</name>
    <dbReference type="NCBI Taxonomy" id="1082479"/>
    <lineage>
        <taxon>Bacteria</taxon>
        <taxon>Pseudomonadati</taxon>
        <taxon>Pseudomonadota</taxon>
        <taxon>Alphaproteobacteria</taxon>
        <taxon>Rhodospirillales</taxon>
        <taxon>Rhodovibrionaceae</taxon>
        <taxon>Limimonas</taxon>
    </lineage>
</organism>
<dbReference type="AlphaFoldDB" id="A0A1G7MA49"/>
<dbReference type="Proteomes" id="UP000199415">
    <property type="component" value="Unassembled WGS sequence"/>
</dbReference>
<keyword evidence="1" id="KW-0732">Signal</keyword>
<name>A0A1G7MA49_9PROT</name>
<evidence type="ECO:0000256" key="1">
    <source>
        <dbReference type="SAM" id="SignalP"/>
    </source>
</evidence>
<proteinExistence type="predicted"/>
<feature type="chain" id="PRO_5011724081" evidence="1">
    <location>
        <begin position="31"/>
        <end position="150"/>
    </location>
</feature>
<dbReference type="EMBL" id="FNCE01000001">
    <property type="protein sequence ID" value="SDF58648.1"/>
    <property type="molecule type" value="Genomic_DNA"/>
</dbReference>
<dbReference type="RefSeq" id="WP_143006129.1">
    <property type="nucleotide sequence ID" value="NZ_FNCE01000001.1"/>
</dbReference>
<reference evidence="2 3" key="1">
    <citation type="submission" date="2016-10" db="EMBL/GenBank/DDBJ databases">
        <authorList>
            <person name="de Groot N.N."/>
        </authorList>
    </citation>
    <scope>NUCLEOTIDE SEQUENCE [LARGE SCALE GENOMIC DNA]</scope>
    <source>
        <strain evidence="2 3">DSM 25584</strain>
    </source>
</reference>
<feature type="signal peptide" evidence="1">
    <location>
        <begin position="1"/>
        <end position="30"/>
    </location>
</feature>